<protein>
    <recommendedName>
        <fullName evidence="10">Letm1 RBD domain-containing protein</fullName>
    </recommendedName>
</protein>
<name>A0ABR3AGW6_9AGAR</name>
<evidence type="ECO:0000313" key="11">
    <source>
        <dbReference type="EMBL" id="KAL0072818.1"/>
    </source>
</evidence>
<evidence type="ECO:0000256" key="6">
    <source>
        <dbReference type="ARBA" id="ARBA00023136"/>
    </source>
</evidence>
<evidence type="ECO:0000256" key="8">
    <source>
        <dbReference type="SAM" id="MobiDB-lite"/>
    </source>
</evidence>
<feature type="compositionally biased region" description="Low complexity" evidence="8">
    <location>
        <begin position="69"/>
        <end position="78"/>
    </location>
</feature>
<feature type="transmembrane region" description="Helical" evidence="9">
    <location>
        <begin position="177"/>
        <end position="202"/>
    </location>
</feature>
<comment type="subcellular location">
    <subcellularLocation>
        <location evidence="1">Mitochondrion inner membrane</location>
        <topology evidence="1">Single-pass membrane protein</topology>
    </subcellularLocation>
</comment>
<dbReference type="EMBL" id="JBBXMP010000001">
    <property type="protein sequence ID" value="KAL0072818.1"/>
    <property type="molecule type" value="Genomic_DNA"/>
</dbReference>
<feature type="compositionally biased region" description="Low complexity" evidence="8">
    <location>
        <begin position="15"/>
        <end position="25"/>
    </location>
</feature>
<dbReference type="Proteomes" id="UP001437256">
    <property type="component" value="Unassembled WGS sequence"/>
</dbReference>
<evidence type="ECO:0000256" key="9">
    <source>
        <dbReference type="SAM" id="Phobius"/>
    </source>
</evidence>
<proteinExistence type="predicted"/>
<keyword evidence="12" id="KW-1185">Reference proteome</keyword>
<accession>A0ABR3AGW6</accession>
<dbReference type="InterPro" id="IPR044202">
    <property type="entry name" value="LETM1/MDM38-like"/>
</dbReference>
<keyword evidence="3" id="KW-0999">Mitochondrion inner membrane</keyword>
<keyword evidence="6 9" id="KW-0472">Membrane</keyword>
<evidence type="ECO:0000259" key="10">
    <source>
        <dbReference type="PROSITE" id="PS51758"/>
    </source>
</evidence>
<dbReference type="PANTHER" id="PTHR14009">
    <property type="entry name" value="LEUCINE ZIPPER-EF-HAND CONTAINING TRANSMEMBRANE PROTEIN"/>
    <property type="match status" value="1"/>
</dbReference>
<evidence type="ECO:0000256" key="4">
    <source>
        <dbReference type="ARBA" id="ARBA00022989"/>
    </source>
</evidence>
<keyword evidence="4 9" id="KW-1133">Transmembrane helix</keyword>
<feature type="region of interest" description="Disordered" evidence="8">
    <location>
        <begin position="14"/>
        <end position="90"/>
    </location>
</feature>
<keyword evidence="2 9" id="KW-0812">Transmembrane</keyword>
<dbReference type="PANTHER" id="PTHR14009:SF1">
    <property type="entry name" value="MITOCHONDRIAL PROTON_CALCIUM EXCHANGER PROTEIN"/>
    <property type="match status" value="1"/>
</dbReference>
<keyword evidence="5 7" id="KW-0496">Mitochondrion</keyword>
<comment type="caution">
    <text evidence="11">The sequence shown here is derived from an EMBL/GenBank/DDBJ whole genome shotgun (WGS) entry which is preliminary data.</text>
</comment>
<sequence length="357" mass="40425">MRFFRVQVARVRYVSAASPSTSTSSELKDVPPIITQRKQKLDLHPAPKKLDASSTTPKSQPKPILAKKTTTTTSSSSPSPQPPKDENEGVKATLQRDIKNAEELGILKPAPPDANMFRKLMHSAWEMTKFYFRGAKLIYTRQGEIRVIKRRVKSGGVPLTRIEGRMIEQQRKDINKVIPFLIIASLLEEVVPIIALYAPFMLPSTCLLPSQRERIEGKKTMKALSTISTSRPRFLALKAESQDGKLPLTALRHPGSAAMVCSILRLPTFGPDLLRKWRITRHLRFIGGDDHLMIKDDVLKIMTKEDMQQALDERGFISQGLTLKECESRLKWWLESVKDSSPEDAIPRRLLLLTERR</sequence>
<gene>
    <name evidence="11" type="ORF">AAF712_000581</name>
</gene>
<evidence type="ECO:0000256" key="7">
    <source>
        <dbReference type="PROSITE-ProRule" id="PRU01094"/>
    </source>
</evidence>
<dbReference type="InterPro" id="IPR033122">
    <property type="entry name" value="LETM1-like_RBD"/>
</dbReference>
<evidence type="ECO:0000256" key="2">
    <source>
        <dbReference type="ARBA" id="ARBA00022692"/>
    </source>
</evidence>
<evidence type="ECO:0000256" key="1">
    <source>
        <dbReference type="ARBA" id="ARBA00004434"/>
    </source>
</evidence>
<evidence type="ECO:0000313" key="12">
    <source>
        <dbReference type="Proteomes" id="UP001437256"/>
    </source>
</evidence>
<evidence type="ECO:0000256" key="5">
    <source>
        <dbReference type="ARBA" id="ARBA00023128"/>
    </source>
</evidence>
<feature type="domain" description="Letm1 RBD" evidence="10">
    <location>
        <begin position="176"/>
        <end position="357"/>
    </location>
</feature>
<reference evidence="11 12" key="1">
    <citation type="submission" date="2024-05" db="EMBL/GenBank/DDBJ databases">
        <title>A draft genome resource for the thread blight pathogen Marasmius tenuissimus strain MS-2.</title>
        <authorList>
            <person name="Yulfo-Soto G.E."/>
            <person name="Baruah I.K."/>
            <person name="Amoako-Attah I."/>
            <person name="Bukari Y."/>
            <person name="Meinhardt L.W."/>
            <person name="Bailey B.A."/>
            <person name="Cohen S.P."/>
        </authorList>
    </citation>
    <scope>NUCLEOTIDE SEQUENCE [LARGE SCALE GENOMIC DNA]</scope>
    <source>
        <strain evidence="11 12">MS-2</strain>
    </source>
</reference>
<evidence type="ECO:0000256" key="3">
    <source>
        <dbReference type="ARBA" id="ARBA00022792"/>
    </source>
</evidence>
<dbReference type="Pfam" id="PF07766">
    <property type="entry name" value="LETM1_RBD"/>
    <property type="match status" value="1"/>
</dbReference>
<dbReference type="PROSITE" id="PS51758">
    <property type="entry name" value="LETM1_RBD"/>
    <property type="match status" value="1"/>
</dbReference>
<organism evidence="11 12">
    <name type="scientific">Marasmius tenuissimus</name>
    <dbReference type="NCBI Taxonomy" id="585030"/>
    <lineage>
        <taxon>Eukaryota</taxon>
        <taxon>Fungi</taxon>
        <taxon>Dikarya</taxon>
        <taxon>Basidiomycota</taxon>
        <taxon>Agaricomycotina</taxon>
        <taxon>Agaricomycetes</taxon>
        <taxon>Agaricomycetidae</taxon>
        <taxon>Agaricales</taxon>
        <taxon>Marasmiineae</taxon>
        <taxon>Marasmiaceae</taxon>
        <taxon>Marasmius</taxon>
    </lineage>
</organism>
<feature type="compositionally biased region" description="Basic and acidic residues" evidence="8">
    <location>
        <begin position="39"/>
        <end position="51"/>
    </location>
</feature>